<reference evidence="4" key="1">
    <citation type="submission" date="2021-04" db="EMBL/GenBank/DDBJ databases">
        <authorList>
            <person name="Hartkoorn R.C."/>
            <person name="Beaudoing E."/>
            <person name="Hot D."/>
        </authorList>
    </citation>
    <scope>NUCLEOTIDE SEQUENCE</scope>
    <source>
        <strain evidence="4">NRRL B-16292</strain>
    </source>
</reference>
<evidence type="ECO:0000256" key="3">
    <source>
        <dbReference type="SAM" id="Phobius"/>
    </source>
</evidence>
<feature type="region of interest" description="Disordered" evidence="2">
    <location>
        <begin position="96"/>
        <end position="115"/>
    </location>
</feature>
<reference evidence="4" key="2">
    <citation type="submission" date="2022-09" db="EMBL/GenBank/DDBJ databases">
        <title>Biosynthetic gene clusters of Dactylosporangioum fulvum.</title>
        <authorList>
            <person name="Caradec T."/>
        </authorList>
    </citation>
    <scope>NUCLEOTIDE SEQUENCE</scope>
    <source>
        <strain evidence="4">NRRL B-16292</strain>
    </source>
</reference>
<dbReference type="RefSeq" id="WP_259864207.1">
    <property type="nucleotide sequence ID" value="NZ_BAAAST010000130.1"/>
</dbReference>
<accession>A0ABY5W9H5</accession>
<keyword evidence="1" id="KW-0175">Coiled coil</keyword>
<sequence>MIAEAAPVWQQYIAPAVIALLASVVAAFFAMRGTFRTAGVAREVEFDRQVDADRAALRAERDKLRADLEVMTADRDRYREMHAQLRLDVRAAGLNPDRLVPDRRGRDGDDAARDA</sequence>
<feature type="compositionally biased region" description="Basic and acidic residues" evidence="2">
    <location>
        <begin position="99"/>
        <end position="115"/>
    </location>
</feature>
<dbReference type="Proteomes" id="UP001059617">
    <property type="component" value="Chromosome"/>
</dbReference>
<feature type="coiled-coil region" evidence="1">
    <location>
        <begin position="54"/>
        <end position="81"/>
    </location>
</feature>
<dbReference type="EMBL" id="CP073720">
    <property type="protein sequence ID" value="UWP85864.1"/>
    <property type="molecule type" value="Genomic_DNA"/>
</dbReference>
<evidence type="ECO:0000313" key="5">
    <source>
        <dbReference type="Proteomes" id="UP001059617"/>
    </source>
</evidence>
<organism evidence="4 5">
    <name type="scientific">Dactylosporangium fulvum</name>
    <dbReference type="NCBI Taxonomy" id="53359"/>
    <lineage>
        <taxon>Bacteria</taxon>
        <taxon>Bacillati</taxon>
        <taxon>Actinomycetota</taxon>
        <taxon>Actinomycetes</taxon>
        <taxon>Micromonosporales</taxon>
        <taxon>Micromonosporaceae</taxon>
        <taxon>Dactylosporangium</taxon>
    </lineage>
</organism>
<keyword evidence="3" id="KW-0472">Membrane</keyword>
<keyword evidence="3" id="KW-0812">Transmembrane</keyword>
<name>A0ABY5W9H5_9ACTN</name>
<keyword evidence="3" id="KW-1133">Transmembrane helix</keyword>
<proteinExistence type="predicted"/>
<gene>
    <name evidence="4" type="ORF">Dfulv_17095</name>
</gene>
<evidence type="ECO:0000313" key="4">
    <source>
        <dbReference type="EMBL" id="UWP85864.1"/>
    </source>
</evidence>
<evidence type="ECO:0000256" key="2">
    <source>
        <dbReference type="SAM" id="MobiDB-lite"/>
    </source>
</evidence>
<feature type="transmembrane region" description="Helical" evidence="3">
    <location>
        <begin position="12"/>
        <end position="31"/>
    </location>
</feature>
<protein>
    <recommendedName>
        <fullName evidence="6">Secreted protein</fullName>
    </recommendedName>
</protein>
<evidence type="ECO:0000256" key="1">
    <source>
        <dbReference type="SAM" id="Coils"/>
    </source>
</evidence>
<keyword evidence="5" id="KW-1185">Reference proteome</keyword>
<evidence type="ECO:0008006" key="6">
    <source>
        <dbReference type="Google" id="ProtNLM"/>
    </source>
</evidence>